<protein>
    <submittedName>
        <fullName evidence="4">WYL domain-containing protein</fullName>
    </submittedName>
</protein>
<dbReference type="PANTHER" id="PTHR34580:SF1">
    <property type="entry name" value="PROTEIN PAFC"/>
    <property type="match status" value="1"/>
</dbReference>
<dbReference type="InterPro" id="IPR057727">
    <property type="entry name" value="WCX_dom"/>
</dbReference>
<proteinExistence type="predicted"/>
<dbReference type="AlphaFoldDB" id="A0A347VS92"/>
<reference evidence="3 6" key="4">
    <citation type="submission" date="2019-12" db="EMBL/GenBank/DDBJ databases">
        <title>Multi-Generational Helicobacter saguini Isolates.</title>
        <authorList>
            <person name="Mannion A."/>
            <person name="Shen Z."/>
            <person name="Fox J.G."/>
        </authorList>
    </citation>
    <scope>NUCLEOTIDE SEQUENCE [LARGE SCALE GENOMIC DNA]</scope>
    <source>
        <strain evidence="3">16-048</strain>
        <strain evidence="6">16-048 (F4)</strain>
    </source>
</reference>
<dbReference type="InterPro" id="IPR051534">
    <property type="entry name" value="CBASS_pafABC_assoc_protein"/>
</dbReference>
<reference evidence="4" key="3">
    <citation type="submission" date="2018-04" db="EMBL/GenBank/DDBJ databases">
        <authorList>
            <person name="Sheh A."/>
            <person name="Shen Z."/>
            <person name="Mannion A.J."/>
            <person name="Fox J.G."/>
        </authorList>
    </citation>
    <scope>NUCLEOTIDE SEQUENCE</scope>
    <source>
        <strain evidence="4">MIT 97-6194</strain>
    </source>
</reference>
<dbReference type="InterPro" id="IPR026881">
    <property type="entry name" value="WYL_dom"/>
</dbReference>
<reference evidence="4 5" key="1">
    <citation type="journal article" date="2014" name="Genome Announc.">
        <title>Draft genome sequences of eight enterohepatic helicobacter species isolated from both laboratory and wild rodents.</title>
        <authorList>
            <person name="Sheh A."/>
            <person name="Shen Z."/>
            <person name="Fox J.G."/>
        </authorList>
    </citation>
    <scope>NUCLEOTIDE SEQUENCE [LARGE SCALE GENOMIC DNA]</scope>
    <source>
        <strain evidence="4 5">MIT 97-6194</strain>
    </source>
</reference>
<dbReference type="Proteomes" id="UP000029714">
    <property type="component" value="Unassembled WGS sequence"/>
</dbReference>
<evidence type="ECO:0000313" key="6">
    <source>
        <dbReference type="Proteomes" id="UP000477070"/>
    </source>
</evidence>
<gene>
    <name evidence="3" type="ORF">DCO61_03320</name>
    <name evidence="4" type="ORF">LS64_007550</name>
</gene>
<evidence type="ECO:0000313" key="4">
    <source>
        <dbReference type="EMBL" id="TLD94005.1"/>
    </source>
</evidence>
<sequence length="332" mass="38897">MYKAILVNSKARRHADIITNLDLAKKANSGLSIKSLSKILDVSSKTISRDLHECLNEFVERKGNTWYLKDSMDSKNDEELIIRILDEMAKGVGDEFHNKVQQFFRQFQAQINSPIYAHLNSEKLSNDDIKIFKILESAINKKIKISFSYTKVSNDGVDFVLDSQKRKSKSVKKFCVKPLKLAFFDGFWYLLAFDIESKKDSNITREVFKKFYIKDINNIALLNETFELSNKLQKQLKNAHNVWFQLQEPINVNLLIDKIIVKYFLRKPLPTQIIKSRYTNGDLEIQIKITHEMEITPIIFYYLPHIKVLSPSHLQKYVKDKITKYLEYLNNM</sequence>
<dbReference type="EMBL" id="JRMP02000011">
    <property type="protein sequence ID" value="TLD94005.1"/>
    <property type="molecule type" value="Genomic_DNA"/>
</dbReference>
<dbReference type="OrthoDB" id="6521217at2"/>
<dbReference type="Pfam" id="PF13280">
    <property type="entry name" value="WYL"/>
    <property type="match status" value="1"/>
</dbReference>
<dbReference type="RefSeq" id="WP_034572197.1">
    <property type="nucleotide sequence ID" value="NZ_JRMP02000011.1"/>
</dbReference>
<evidence type="ECO:0000313" key="3">
    <source>
        <dbReference type="EMBL" id="MWV69075.1"/>
    </source>
</evidence>
<dbReference type="PANTHER" id="PTHR34580">
    <property type="match status" value="1"/>
</dbReference>
<evidence type="ECO:0000259" key="2">
    <source>
        <dbReference type="Pfam" id="PF25583"/>
    </source>
</evidence>
<comment type="caution">
    <text evidence="4">The sequence shown here is derived from an EMBL/GenBank/DDBJ whole genome shotgun (WGS) entry which is preliminary data.</text>
</comment>
<feature type="domain" description="WYL" evidence="1">
    <location>
        <begin position="132"/>
        <end position="196"/>
    </location>
</feature>
<feature type="domain" description="WCX" evidence="2">
    <location>
        <begin position="249"/>
        <end position="325"/>
    </location>
</feature>
<evidence type="ECO:0000259" key="1">
    <source>
        <dbReference type="Pfam" id="PF13280"/>
    </source>
</evidence>
<dbReference type="EMBL" id="QBIU01000001">
    <property type="protein sequence ID" value="MWV69075.1"/>
    <property type="molecule type" value="Genomic_DNA"/>
</dbReference>
<reference evidence="4 5" key="2">
    <citation type="journal article" date="2016" name="Infect. Immun.">
        <title>Helicobacter saguini, a Novel Helicobacter Isolated from Cotton-Top Tamarins with Ulcerative Colitis, Has Proinflammatory Properties and Induces Typhlocolitis and Dysplasia in Gnotobiotic IL-10-/- Mice.</title>
        <authorList>
            <person name="Shen Z."/>
            <person name="Mannion A."/>
            <person name="Whary M.T."/>
            <person name="Muthupalani S."/>
            <person name="Sheh A."/>
            <person name="Feng Y."/>
            <person name="Gong G."/>
            <person name="Vandamme P."/>
            <person name="Holcombe H.R."/>
            <person name="Paster B.J."/>
            <person name="Fox J.G."/>
        </authorList>
    </citation>
    <scope>NUCLEOTIDE SEQUENCE [LARGE SCALE GENOMIC DNA]</scope>
    <source>
        <strain evidence="4 5">MIT 97-6194</strain>
    </source>
</reference>
<keyword evidence="5" id="KW-1185">Reference proteome</keyword>
<evidence type="ECO:0000313" key="5">
    <source>
        <dbReference type="Proteomes" id="UP000029714"/>
    </source>
</evidence>
<accession>A0A347VS92</accession>
<dbReference type="Pfam" id="PF25583">
    <property type="entry name" value="WCX"/>
    <property type="match status" value="1"/>
</dbReference>
<dbReference type="Proteomes" id="UP000477070">
    <property type="component" value="Unassembled WGS sequence"/>
</dbReference>
<name>A0A347VS92_9HELI</name>
<dbReference type="PROSITE" id="PS52050">
    <property type="entry name" value="WYL"/>
    <property type="match status" value="1"/>
</dbReference>
<dbReference type="STRING" id="1548018.LS64_08380"/>
<organism evidence="4 5">
    <name type="scientific">Helicobacter saguini</name>
    <dbReference type="NCBI Taxonomy" id="1548018"/>
    <lineage>
        <taxon>Bacteria</taxon>
        <taxon>Pseudomonadati</taxon>
        <taxon>Campylobacterota</taxon>
        <taxon>Epsilonproteobacteria</taxon>
        <taxon>Campylobacterales</taxon>
        <taxon>Helicobacteraceae</taxon>
        <taxon>Helicobacter</taxon>
    </lineage>
</organism>